<dbReference type="Proteomes" id="UP000324800">
    <property type="component" value="Unassembled WGS sequence"/>
</dbReference>
<dbReference type="PROSITE" id="PS50878">
    <property type="entry name" value="RT_POL"/>
    <property type="match status" value="1"/>
</dbReference>
<reference evidence="2 3" key="1">
    <citation type="submission" date="2019-03" db="EMBL/GenBank/DDBJ databases">
        <title>Single cell metagenomics reveals metabolic interactions within the superorganism composed of flagellate Streblomastix strix and complex community of Bacteroidetes bacteria on its surface.</title>
        <authorList>
            <person name="Treitli S.C."/>
            <person name="Kolisko M."/>
            <person name="Husnik F."/>
            <person name="Keeling P."/>
            <person name="Hampl V."/>
        </authorList>
    </citation>
    <scope>NUCLEOTIDE SEQUENCE [LARGE SCALE GENOMIC DNA]</scope>
    <source>
        <strain evidence="2">ST1C</strain>
    </source>
</reference>
<dbReference type="InterPro" id="IPR043128">
    <property type="entry name" value="Rev_trsase/Diguanyl_cyclase"/>
</dbReference>
<name>A0A5J4RJC9_9EUKA</name>
<dbReference type="Pfam" id="PF00078">
    <property type="entry name" value="RVT_1"/>
    <property type="match status" value="1"/>
</dbReference>
<evidence type="ECO:0000259" key="1">
    <source>
        <dbReference type="PROSITE" id="PS50878"/>
    </source>
</evidence>
<organism evidence="2 3">
    <name type="scientific">Streblomastix strix</name>
    <dbReference type="NCBI Taxonomy" id="222440"/>
    <lineage>
        <taxon>Eukaryota</taxon>
        <taxon>Metamonada</taxon>
        <taxon>Preaxostyla</taxon>
        <taxon>Oxymonadida</taxon>
        <taxon>Streblomastigidae</taxon>
        <taxon>Streblomastix</taxon>
    </lineage>
</organism>
<dbReference type="AlphaFoldDB" id="A0A5J4RJC9"/>
<feature type="non-terminal residue" evidence="2">
    <location>
        <position position="270"/>
    </location>
</feature>
<comment type="caution">
    <text evidence="2">The sequence shown here is derived from an EMBL/GenBank/DDBJ whole genome shotgun (WGS) entry which is preliminary data.</text>
</comment>
<dbReference type="PANTHER" id="PTHR33050">
    <property type="entry name" value="REVERSE TRANSCRIPTASE DOMAIN-CONTAINING PROTEIN"/>
    <property type="match status" value="1"/>
</dbReference>
<evidence type="ECO:0000313" key="2">
    <source>
        <dbReference type="EMBL" id="KAA6333718.1"/>
    </source>
</evidence>
<dbReference type="Gene3D" id="3.30.70.270">
    <property type="match status" value="1"/>
</dbReference>
<feature type="domain" description="Reverse transcriptase" evidence="1">
    <location>
        <begin position="1"/>
        <end position="102"/>
    </location>
</feature>
<proteinExistence type="predicted"/>
<accession>A0A5J4RJC9</accession>
<dbReference type="EMBL" id="SNRW01042134">
    <property type="protein sequence ID" value="KAA6333718.1"/>
    <property type="molecule type" value="Genomic_DNA"/>
</dbReference>
<dbReference type="SUPFAM" id="SSF56672">
    <property type="entry name" value="DNA/RNA polymerases"/>
    <property type="match status" value="1"/>
</dbReference>
<protein>
    <recommendedName>
        <fullName evidence="1">Reverse transcriptase domain-containing protein</fullName>
    </recommendedName>
</protein>
<dbReference type="PANTHER" id="PTHR33050:SF7">
    <property type="entry name" value="RIBONUCLEASE H"/>
    <property type="match status" value="1"/>
</dbReference>
<sequence length="270" mass="31199">QYLAFRIQGVNYTQVGMPFGINIAPYTFAKTIQPTVERVREKCETQIQNYADDIILFNNNKAQIQEEIMTIITIFEEMGWIINRNKSKLEPNRQITFLGWSWNTETMTLQTTKLMRKQVMAALIKQAQLIQQQQYQTVRSVARLIGQIQYIRVQYTRGGLHITSMNREMSKRAKIAGWDSPIKLSRRALIEVEWWIAQIKNNKPKNIEMHKTQAVITTDAQFCICVSHFSLTLSTVGCIVFANVYGAILIPNGIPTCVQLTPYIRKARYC</sequence>
<dbReference type="InterPro" id="IPR000477">
    <property type="entry name" value="RT_dom"/>
</dbReference>
<feature type="non-terminal residue" evidence="2">
    <location>
        <position position="1"/>
    </location>
</feature>
<gene>
    <name evidence="2" type="ORF">EZS28_053137</name>
</gene>
<dbReference type="InterPro" id="IPR052055">
    <property type="entry name" value="Hepadnavirus_pol/RT"/>
</dbReference>
<dbReference type="OrthoDB" id="2348824at2759"/>
<evidence type="ECO:0000313" key="3">
    <source>
        <dbReference type="Proteomes" id="UP000324800"/>
    </source>
</evidence>
<dbReference type="InterPro" id="IPR043502">
    <property type="entry name" value="DNA/RNA_pol_sf"/>
</dbReference>